<comment type="similarity">
    <text evidence="6">Belongs to the peptidase M3 family.</text>
</comment>
<keyword evidence="1 6" id="KW-0645">Protease</keyword>
<proteinExistence type="inferred from homology"/>
<feature type="domain" description="Peptidase M3A/M3B catalytic" evidence="7">
    <location>
        <begin position="310"/>
        <end position="546"/>
    </location>
</feature>
<evidence type="ECO:0000259" key="7">
    <source>
        <dbReference type="Pfam" id="PF01432"/>
    </source>
</evidence>
<dbReference type="Pfam" id="PF01432">
    <property type="entry name" value="Peptidase_M3"/>
    <property type="match status" value="1"/>
</dbReference>
<keyword evidence="9" id="KW-1185">Reference proteome</keyword>
<evidence type="ECO:0000256" key="6">
    <source>
        <dbReference type="RuleBase" id="RU003435"/>
    </source>
</evidence>
<dbReference type="OrthoDB" id="9762795at2"/>
<dbReference type="GO" id="GO:0046872">
    <property type="term" value="F:metal ion binding"/>
    <property type="evidence" value="ECO:0007669"/>
    <property type="project" value="UniProtKB-UniRule"/>
</dbReference>
<evidence type="ECO:0000256" key="4">
    <source>
        <dbReference type="ARBA" id="ARBA00022833"/>
    </source>
</evidence>
<dbReference type="RefSeq" id="WP_124997733.1">
    <property type="nucleotide sequence ID" value="NZ_BHYK01000002.1"/>
</dbReference>
<comment type="cofactor">
    <cofactor evidence="6">
        <name>Zn(2+)</name>
        <dbReference type="ChEBI" id="CHEBI:29105"/>
    </cofactor>
    <text evidence="6">Binds 1 zinc ion.</text>
</comment>
<accession>A0A401UH90</accession>
<dbReference type="InterPro" id="IPR001567">
    <property type="entry name" value="Pept_M3A_M3B_dom"/>
</dbReference>
<keyword evidence="2 6" id="KW-0479">Metal-binding</keyword>
<protein>
    <submittedName>
        <fullName evidence="8">Oligoendopeptidase F</fullName>
    </submittedName>
</protein>
<keyword evidence="5 6" id="KW-0482">Metalloprotease</keyword>
<name>A0A401UH90_9CLOT</name>
<gene>
    <name evidence="8" type="ORF">Ctaglu_04890</name>
</gene>
<keyword evidence="4 6" id="KW-0862">Zinc</keyword>
<evidence type="ECO:0000313" key="9">
    <source>
        <dbReference type="Proteomes" id="UP000287872"/>
    </source>
</evidence>
<dbReference type="CDD" id="cd09606">
    <property type="entry name" value="M3B_PepF"/>
    <property type="match status" value="1"/>
</dbReference>
<keyword evidence="3 6" id="KW-0378">Hydrolase</keyword>
<evidence type="ECO:0000313" key="8">
    <source>
        <dbReference type="EMBL" id="GCD08866.1"/>
    </source>
</evidence>
<evidence type="ECO:0000256" key="2">
    <source>
        <dbReference type="ARBA" id="ARBA00022723"/>
    </source>
</evidence>
<dbReference type="GO" id="GO:0006508">
    <property type="term" value="P:proteolysis"/>
    <property type="evidence" value="ECO:0007669"/>
    <property type="project" value="UniProtKB-KW"/>
</dbReference>
<sequence length="564" mass="65471">MKFTEMQYKRPDMKELVVGFTQLLTEFNTCASFDDANSIMVKINDLRGDLESMAELVGIRHTIDTTDAFYEGEQDFIDENMPIYQGLVAKYYEALINSKFRPELEEKWGKQLFNMATLNIKTFSPEIIEDLQMENKLSSEYTKLIASAKIMFEGEERTLSQLTPFRLSTDRDMRKRANEAKYNFFSENEIKLDEIYDGLVKVRTKIAKKLGYENFVQLGYDRMLRSDYNAEMVANYRKQVEEVIVPMATKLRERQCKRLDLAHLYYYDEGISFKSGNAKPQGNPGWIVNNGKKMYEELSKETGEFFNFMINNELMNLESKKGKAGGGYCTFIGKYKSPFIFSNFNGTSGDVDVLTHEAGHAFQAYCSRKYEVPEYNFPTNEAAEIHSMSMELLTWPWMNLFFEEEELKYKFNHLSEALLFLPYGVTVDEFQHFVYNNPEASPTERKLAWRKIEKKYLPHRDYAGNDYLERGGFWYQQGHIFGSPFYYIDYTLAQVCAFQFFKKANDNRENAMADYMNLCAAGGSKSFLGLVELANLKSPFDDGCIKSVIGDIKNWLDSVDDTKL</sequence>
<dbReference type="GO" id="GO:0004222">
    <property type="term" value="F:metalloendopeptidase activity"/>
    <property type="evidence" value="ECO:0007669"/>
    <property type="project" value="InterPro"/>
</dbReference>
<dbReference type="Proteomes" id="UP000287872">
    <property type="component" value="Unassembled WGS sequence"/>
</dbReference>
<comment type="caution">
    <text evidence="8">The sequence shown here is derived from an EMBL/GenBank/DDBJ whole genome shotgun (WGS) entry which is preliminary data.</text>
</comment>
<evidence type="ECO:0000256" key="1">
    <source>
        <dbReference type="ARBA" id="ARBA00022670"/>
    </source>
</evidence>
<dbReference type="EMBL" id="BHYK01000002">
    <property type="protein sequence ID" value="GCD08866.1"/>
    <property type="molecule type" value="Genomic_DNA"/>
</dbReference>
<reference evidence="8 9" key="1">
    <citation type="submission" date="2018-11" db="EMBL/GenBank/DDBJ databases">
        <title>Genome sequencing and assembly of Clostridium tagluense strain A121.</title>
        <authorList>
            <person name="Murakami T."/>
            <person name="Segawa T."/>
            <person name="Shcherbakova V.A."/>
            <person name="Mori H."/>
            <person name="Yoshimura Y."/>
        </authorList>
    </citation>
    <scope>NUCLEOTIDE SEQUENCE [LARGE SCALE GENOMIC DNA]</scope>
    <source>
        <strain evidence="8 9">A121</strain>
    </source>
</reference>
<dbReference type="InterPro" id="IPR011976">
    <property type="entry name" value="Pept_M3B_oligopep-rel"/>
</dbReference>
<evidence type="ECO:0000256" key="3">
    <source>
        <dbReference type="ARBA" id="ARBA00022801"/>
    </source>
</evidence>
<dbReference type="Gene3D" id="1.10.1370.30">
    <property type="match status" value="1"/>
</dbReference>
<dbReference type="SUPFAM" id="SSF55486">
    <property type="entry name" value="Metalloproteases ('zincins'), catalytic domain"/>
    <property type="match status" value="1"/>
</dbReference>
<organism evidence="8 9">
    <name type="scientific">Clostridium tagluense</name>
    <dbReference type="NCBI Taxonomy" id="360422"/>
    <lineage>
        <taxon>Bacteria</taxon>
        <taxon>Bacillati</taxon>
        <taxon>Bacillota</taxon>
        <taxon>Clostridia</taxon>
        <taxon>Eubacteriales</taxon>
        <taxon>Clostridiaceae</taxon>
        <taxon>Clostridium</taxon>
    </lineage>
</organism>
<dbReference type="AlphaFoldDB" id="A0A401UH90"/>
<dbReference type="NCBIfam" id="TIGR02289">
    <property type="entry name" value="M3_not_pepF"/>
    <property type="match status" value="1"/>
</dbReference>
<evidence type="ECO:0000256" key="5">
    <source>
        <dbReference type="ARBA" id="ARBA00023049"/>
    </source>
</evidence>